<dbReference type="PANTHER" id="PTHR12608:SF1">
    <property type="entry name" value="TRANSMEMBRANE PROTEIN 165"/>
    <property type="match status" value="1"/>
</dbReference>
<feature type="transmembrane region" description="Helical" evidence="6">
    <location>
        <begin position="80"/>
        <end position="100"/>
    </location>
</feature>
<evidence type="ECO:0000256" key="2">
    <source>
        <dbReference type="ARBA" id="ARBA00009190"/>
    </source>
</evidence>
<keyword evidence="8" id="KW-1185">Reference proteome</keyword>
<evidence type="ECO:0000313" key="8">
    <source>
        <dbReference type="Proteomes" id="UP000190092"/>
    </source>
</evidence>
<dbReference type="GO" id="GO:0046873">
    <property type="term" value="F:metal ion transmembrane transporter activity"/>
    <property type="evidence" value="ECO:0007669"/>
    <property type="project" value="InterPro"/>
</dbReference>
<protein>
    <recommendedName>
        <fullName evidence="6">GDT1 family protein</fullName>
    </recommendedName>
</protein>
<evidence type="ECO:0000256" key="3">
    <source>
        <dbReference type="ARBA" id="ARBA00022692"/>
    </source>
</evidence>
<dbReference type="PANTHER" id="PTHR12608">
    <property type="entry name" value="TRANSMEMBRANE PROTEIN HTP-1 RELATED"/>
    <property type="match status" value="1"/>
</dbReference>
<evidence type="ECO:0000313" key="7">
    <source>
        <dbReference type="EMBL" id="SKA32104.1"/>
    </source>
</evidence>
<dbReference type="GO" id="GO:0016020">
    <property type="term" value="C:membrane"/>
    <property type="evidence" value="ECO:0007669"/>
    <property type="project" value="UniProtKB-SubCell"/>
</dbReference>
<keyword evidence="4 6" id="KW-1133">Transmembrane helix</keyword>
<dbReference type="EMBL" id="FUWJ01000010">
    <property type="protein sequence ID" value="SKA32104.1"/>
    <property type="molecule type" value="Genomic_DNA"/>
</dbReference>
<proteinExistence type="inferred from homology"/>
<keyword evidence="5 6" id="KW-0472">Membrane</keyword>
<evidence type="ECO:0000256" key="6">
    <source>
        <dbReference type="RuleBase" id="RU365102"/>
    </source>
</evidence>
<gene>
    <name evidence="7" type="ORF">SAMN02745126_05163</name>
</gene>
<dbReference type="Proteomes" id="UP000190092">
    <property type="component" value="Unassembled WGS sequence"/>
</dbReference>
<comment type="subcellular location">
    <subcellularLocation>
        <location evidence="1 6">Membrane</location>
        <topology evidence="1 6">Multi-pass membrane protein</topology>
    </subcellularLocation>
</comment>
<keyword evidence="3 6" id="KW-0812">Transmembrane</keyword>
<comment type="similarity">
    <text evidence="2 6">Belongs to the GDT1 family.</text>
</comment>
<dbReference type="InterPro" id="IPR001727">
    <property type="entry name" value="GDT1-like"/>
</dbReference>
<sequence>MALPAIAARLRVRAWRDLWLVGVSPAGSGGAGSQQVTRSIPLDDPMETFFISAGLVAVAEIGDKTQLLAMILASRYRQPVPIILGILVATLANHALAASIGAEVAAWIGPQSMRWILAVLFLAMAVWCLIPDKADEGPKAASRAGAFLATTVAFFLVEMGDKTQIATVGLAARFHDVAVVTAGTTTGMLLANVPAVLFGDVLSRKIPLQLVRTIAAAAFALLGVLSLIGVDMGLF</sequence>
<evidence type="ECO:0000256" key="4">
    <source>
        <dbReference type="ARBA" id="ARBA00022989"/>
    </source>
</evidence>
<feature type="transmembrane region" description="Helical" evidence="6">
    <location>
        <begin position="140"/>
        <end position="157"/>
    </location>
</feature>
<reference evidence="8" key="1">
    <citation type="submission" date="2017-02" db="EMBL/GenBank/DDBJ databases">
        <authorList>
            <person name="Varghese N."/>
            <person name="Submissions S."/>
        </authorList>
    </citation>
    <scope>NUCLEOTIDE SEQUENCE [LARGE SCALE GENOMIC DNA]</scope>
    <source>
        <strain evidence="8">ATCC 27094</strain>
    </source>
</reference>
<evidence type="ECO:0000256" key="5">
    <source>
        <dbReference type="ARBA" id="ARBA00023136"/>
    </source>
</evidence>
<feature type="transmembrane region" description="Helical" evidence="6">
    <location>
        <begin position="112"/>
        <end position="130"/>
    </location>
</feature>
<evidence type="ECO:0000256" key="1">
    <source>
        <dbReference type="ARBA" id="ARBA00004141"/>
    </source>
</evidence>
<organism evidence="7 8">
    <name type="scientific">Enhydrobacter aerosaccus</name>
    <dbReference type="NCBI Taxonomy" id="225324"/>
    <lineage>
        <taxon>Bacteria</taxon>
        <taxon>Pseudomonadati</taxon>
        <taxon>Pseudomonadota</taxon>
        <taxon>Alphaproteobacteria</taxon>
        <taxon>Hyphomicrobiales</taxon>
        <taxon>Enhydrobacter</taxon>
    </lineage>
</organism>
<dbReference type="Pfam" id="PF01169">
    <property type="entry name" value="GDT1"/>
    <property type="match status" value="2"/>
</dbReference>
<feature type="transmembrane region" description="Helical" evidence="6">
    <location>
        <begin position="177"/>
        <end position="198"/>
    </location>
</feature>
<feature type="transmembrane region" description="Helical" evidence="6">
    <location>
        <begin position="210"/>
        <end position="230"/>
    </location>
</feature>
<name>A0A1T4SV06_9HYPH</name>
<dbReference type="AlphaFoldDB" id="A0A1T4SV06"/>
<dbReference type="STRING" id="225324.SAMN02745126_05163"/>
<accession>A0A1T4SV06</accession>